<evidence type="ECO:0000313" key="1">
    <source>
        <dbReference type="EMBL" id="HED10198.1"/>
    </source>
</evidence>
<dbReference type="InterPro" id="IPR001646">
    <property type="entry name" value="5peptide_repeat"/>
</dbReference>
<dbReference type="Pfam" id="PF00805">
    <property type="entry name" value="Pentapeptide"/>
    <property type="match status" value="1"/>
</dbReference>
<name>A0A7V1PU04_CALAY</name>
<gene>
    <name evidence="1" type="ORF">ENJ10_05890</name>
</gene>
<dbReference type="SUPFAM" id="SSF141571">
    <property type="entry name" value="Pentapeptide repeat-like"/>
    <property type="match status" value="1"/>
</dbReference>
<comment type="caution">
    <text evidence="1">The sequence shown here is derived from an EMBL/GenBank/DDBJ whole genome shotgun (WGS) entry which is preliminary data.</text>
</comment>
<accession>A0A7V1PU04</accession>
<organism evidence="1">
    <name type="scientific">Caldithrix abyssi</name>
    <dbReference type="NCBI Taxonomy" id="187145"/>
    <lineage>
        <taxon>Bacteria</taxon>
        <taxon>Pseudomonadati</taxon>
        <taxon>Calditrichota</taxon>
        <taxon>Calditrichia</taxon>
        <taxon>Calditrichales</taxon>
        <taxon>Calditrichaceae</taxon>
        <taxon>Caldithrix</taxon>
    </lineage>
</organism>
<proteinExistence type="predicted"/>
<dbReference type="Gene3D" id="2.160.20.80">
    <property type="entry name" value="E3 ubiquitin-protein ligase SopA"/>
    <property type="match status" value="1"/>
</dbReference>
<protein>
    <recommendedName>
        <fullName evidence="2">Pentapeptide repeat-containing protein</fullName>
    </recommendedName>
</protein>
<dbReference type="PANTHER" id="PTHR14136:SF17">
    <property type="entry name" value="BTB_POZ DOMAIN-CONTAINING PROTEIN KCTD9"/>
    <property type="match status" value="1"/>
</dbReference>
<dbReference type="AlphaFoldDB" id="A0A7V1PU04"/>
<sequence length="133" mass="15491">MIRMIYLRRKIMEKRQMYLLLKKENIKAFNEAVKDLKDYDLQNVNLRGRNLINANLKYADLRGAYLANCNLKGVNMSFAKMEGASMHRARISGTYFPKNLRADEILNSVNYGTRLRTVDEPIHESDALFVEES</sequence>
<dbReference type="InterPro" id="IPR051082">
    <property type="entry name" value="Pentapeptide-BTB/POZ_domain"/>
</dbReference>
<evidence type="ECO:0008006" key="2">
    <source>
        <dbReference type="Google" id="ProtNLM"/>
    </source>
</evidence>
<dbReference type="PANTHER" id="PTHR14136">
    <property type="entry name" value="BTB_POZ DOMAIN-CONTAINING PROTEIN KCTD9"/>
    <property type="match status" value="1"/>
</dbReference>
<dbReference type="EMBL" id="DRLD01000162">
    <property type="protein sequence ID" value="HED10198.1"/>
    <property type="molecule type" value="Genomic_DNA"/>
</dbReference>
<reference evidence="1" key="1">
    <citation type="journal article" date="2020" name="mSystems">
        <title>Genome- and Community-Level Interaction Insights into Carbon Utilization and Element Cycling Functions of Hydrothermarchaeota in Hydrothermal Sediment.</title>
        <authorList>
            <person name="Zhou Z."/>
            <person name="Liu Y."/>
            <person name="Xu W."/>
            <person name="Pan J."/>
            <person name="Luo Z.H."/>
            <person name="Li M."/>
        </authorList>
    </citation>
    <scope>NUCLEOTIDE SEQUENCE [LARGE SCALE GENOMIC DNA]</scope>
    <source>
        <strain evidence="1">HyVt-456</strain>
    </source>
</reference>
<dbReference type="Proteomes" id="UP000886005">
    <property type="component" value="Unassembled WGS sequence"/>
</dbReference>